<organism evidence="5 6">
    <name type="scientific">Parazoarcus communis</name>
    <dbReference type="NCBI Taxonomy" id="41977"/>
    <lineage>
        <taxon>Bacteria</taxon>
        <taxon>Pseudomonadati</taxon>
        <taxon>Pseudomonadota</taxon>
        <taxon>Betaproteobacteria</taxon>
        <taxon>Rhodocyclales</taxon>
        <taxon>Zoogloeaceae</taxon>
        <taxon>Parazoarcus</taxon>
    </lineage>
</organism>
<gene>
    <name evidence="5" type="ORF">CEW87_14705</name>
</gene>
<dbReference type="PRINTS" id="PR00033">
    <property type="entry name" value="HTHASNC"/>
</dbReference>
<dbReference type="PANTHER" id="PTHR30154">
    <property type="entry name" value="LEUCINE-RESPONSIVE REGULATORY PROTEIN"/>
    <property type="match status" value="1"/>
</dbReference>
<dbReference type="InterPro" id="IPR036390">
    <property type="entry name" value="WH_DNA-bd_sf"/>
</dbReference>
<dbReference type="GO" id="GO:0043565">
    <property type="term" value="F:sequence-specific DNA binding"/>
    <property type="evidence" value="ECO:0007669"/>
    <property type="project" value="InterPro"/>
</dbReference>
<dbReference type="InterPro" id="IPR036388">
    <property type="entry name" value="WH-like_DNA-bd_sf"/>
</dbReference>
<sequence length="155" mass="17177">MDIDATDVALLNRLQSDARITNVALAESAHLSPAPCLRRVRDLETAGVIRGYVTLLDPEAVGLDISMFIQVSLEKQIGSALRVFEETIDSYPEVMECYLMTGDSDYLLRVVAPDLKALQSFIVDRLARIPHVSNIRSSMTLKQVKYKTALPIDLA</sequence>
<dbReference type="AlphaFoldDB" id="A0A2U8H4D5"/>
<dbReference type="Proteomes" id="UP000244902">
    <property type="component" value="Chromosome"/>
</dbReference>
<dbReference type="EMBL" id="CP022188">
    <property type="protein sequence ID" value="AWI80504.1"/>
    <property type="molecule type" value="Genomic_DNA"/>
</dbReference>
<dbReference type="InterPro" id="IPR019888">
    <property type="entry name" value="Tscrpt_reg_AsnC-like"/>
</dbReference>
<name>A0A2U8H4D5_9RHOO</name>
<reference evidence="5 6" key="1">
    <citation type="submission" date="2017-06" db="EMBL/GenBank/DDBJ databases">
        <title>Azoarcus sp. TSNA42 complete genome sequence.</title>
        <authorList>
            <person name="Woo J.-H."/>
            <person name="Kim H.-S."/>
        </authorList>
    </citation>
    <scope>NUCLEOTIDE SEQUENCE [LARGE SCALE GENOMIC DNA]</scope>
    <source>
        <strain evidence="5 6">TSNA42</strain>
    </source>
</reference>
<protein>
    <submittedName>
        <fullName evidence="5">ArsR family transcriptional regulator</fullName>
    </submittedName>
</protein>
<dbReference type="Gene3D" id="3.30.70.920">
    <property type="match status" value="1"/>
</dbReference>
<accession>A0A2U8H4D5</accession>
<evidence type="ECO:0000313" key="6">
    <source>
        <dbReference type="Proteomes" id="UP000244902"/>
    </source>
</evidence>
<keyword evidence="1" id="KW-0805">Transcription regulation</keyword>
<dbReference type="PROSITE" id="PS50956">
    <property type="entry name" value="HTH_ASNC_2"/>
    <property type="match status" value="1"/>
</dbReference>
<dbReference type="InterPro" id="IPR019887">
    <property type="entry name" value="Tscrpt_reg_AsnC/Lrp_C"/>
</dbReference>
<dbReference type="GO" id="GO:0005829">
    <property type="term" value="C:cytosol"/>
    <property type="evidence" value="ECO:0007669"/>
    <property type="project" value="TreeGrafter"/>
</dbReference>
<evidence type="ECO:0000256" key="2">
    <source>
        <dbReference type="ARBA" id="ARBA00023125"/>
    </source>
</evidence>
<dbReference type="OrthoDB" id="8526125at2"/>
<dbReference type="RefSeq" id="WP_108974153.1">
    <property type="nucleotide sequence ID" value="NZ_CP022188.1"/>
</dbReference>
<dbReference type="Pfam" id="PF13412">
    <property type="entry name" value="HTH_24"/>
    <property type="match status" value="1"/>
</dbReference>
<dbReference type="Pfam" id="PF01037">
    <property type="entry name" value="AsnC_trans_reg"/>
    <property type="match status" value="1"/>
</dbReference>
<dbReference type="InterPro" id="IPR011008">
    <property type="entry name" value="Dimeric_a/b-barrel"/>
</dbReference>
<proteinExistence type="predicted"/>
<dbReference type="SUPFAM" id="SSF46785">
    <property type="entry name" value="Winged helix' DNA-binding domain"/>
    <property type="match status" value="1"/>
</dbReference>
<keyword evidence="2" id="KW-0238">DNA-binding</keyword>
<evidence type="ECO:0000256" key="1">
    <source>
        <dbReference type="ARBA" id="ARBA00023015"/>
    </source>
</evidence>
<dbReference type="PANTHER" id="PTHR30154:SF34">
    <property type="entry name" value="TRANSCRIPTIONAL REGULATOR AZLB"/>
    <property type="match status" value="1"/>
</dbReference>
<feature type="domain" description="HTH asnC-type" evidence="4">
    <location>
        <begin position="3"/>
        <end position="64"/>
    </location>
</feature>
<keyword evidence="3" id="KW-0804">Transcription</keyword>
<evidence type="ECO:0000313" key="5">
    <source>
        <dbReference type="EMBL" id="AWI80504.1"/>
    </source>
</evidence>
<dbReference type="SMART" id="SM00344">
    <property type="entry name" value="HTH_ASNC"/>
    <property type="match status" value="1"/>
</dbReference>
<dbReference type="SUPFAM" id="SSF54909">
    <property type="entry name" value="Dimeric alpha+beta barrel"/>
    <property type="match status" value="1"/>
</dbReference>
<evidence type="ECO:0000259" key="4">
    <source>
        <dbReference type="PROSITE" id="PS50956"/>
    </source>
</evidence>
<evidence type="ECO:0000256" key="3">
    <source>
        <dbReference type="ARBA" id="ARBA00023163"/>
    </source>
</evidence>
<dbReference type="Gene3D" id="1.10.10.10">
    <property type="entry name" value="Winged helix-like DNA-binding domain superfamily/Winged helix DNA-binding domain"/>
    <property type="match status" value="1"/>
</dbReference>
<dbReference type="InterPro" id="IPR000485">
    <property type="entry name" value="AsnC-type_HTH_dom"/>
</dbReference>
<dbReference type="GO" id="GO:0043200">
    <property type="term" value="P:response to amino acid"/>
    <property type="evidence" value="ECO:0007669"/>
    <property type="project" value="TreeGrafter"/>
</dbReference>